<evidence type="ECO:0000256" key="1">
    <source>
        <dbReference type="ARBA" id="ARBA00023002"/>
    </source>
</evidence>
<reference evidence="3" key="1">
    <citation type="submission" date="2014-06" db="EMBL/GenBank/DDBJ databases">
        <authorList>
            <person name="Winans N.J."/>
            <person name="Newell P.D."/>
            <person name="Douglas A.E."/>
        </authorList>
    </citation>
    <scope>NUCLEOTIDE SEQUENCE [LARGE SCALE GENOMIC DNA]</scope>
    <source>
        <strain evidence="3">DmL_052</strain>
    </source>
</reference>
<protein>
    <submittedName>
        <fullName evidence="2">Methylenetetrahydrofolate reductase</fullName>
    </submittedName>
</protein>
<evidence type="ECO:0000313" key="2">
    <source>
        <dbReference type="EMBL" id="OUI78092.1"/>
    </source>
</evidence>
<keyword evidence="3" id="KW-1185">Reference proteome</keyword>
<accession>A0A251ZTW0</accession>
<name>A0A251ZTW0_9PROT</name>
<dbReference type="GO" id="GO:0016491">
    <property type="term" value="F:oxidoreductase activity"/>
    <property type="evidence" value="ECO:0007669"/>
    <property type="project" value="UniProtKB-KW"/>
</dbReference>
<comment type="caution">
    <text evidence="2">The sequence shown here is derived from an EMBL/GenBank/DDBJ whole genome shotgun (WGS) entry which is preliminary data.</text>
</comment>
<keyword evidence="1" id="KW-0560">Oxidoreductase</keyword>
<dbReference type="AlphaFoldDB" id="A0A251ZTW0"/>
<sequence length="247" mass="28737">MTRISIELIPRDKQSLITDMQNIKEYFPVADTINIPDLMRFPLHSWESFDITYPLYPNTIPHVRAIDIDPNAPLPGYNQKNLKEVLVIQGDPPADLHKITYPNTTETILRRYQKELPHLTLYAAFDPYRRSPKEELEHIQSKEAAGAKGFFTQPIFDEKLLEVCMDWLHDKNVFWGLSPVVGPRSKSYWEVTNNVIFPQQFEPTLEANIAFAKRALNLIKQTNSNTYLMPLRVKLEKYLPPLLEVFL</sequence>
<dbReference type="EMBL" id="JOPB01000008">
    <property type="protein sequence ID" value="OUI78092.1"/>
    <property type="molecule type" value="Genomic_DNA"/>
</dbReference>
<dbReference type="RefSeq" id="WP_086632506.1">
    <property type="nucleotide sequence ID" value="NZ_JOPB01000008.1"/>
</dbReference>
<dbReference type="Gene3D" id="3.20.20.220">
    <property type="match status" value="1"/>
</dbReference>
<dbReference type="Proteomes" id="UP000194946">
    <property type="component" value="Unassembled WGS sequence"/>
</dbReference>
<organism evidence="2 3">
    <name type="scientific">Commensalibacter intestini</name>
    <dbReference type="NCBI Taxonomy" id="479936"/>
    <lineage>
        <taxon>Bacteria</taxon>
        <taxon>Pseudomonadati</taxon>
        <taxon>Pseudomonadota</taxon>
        <taxon>Alphaproteobacteria</taxon>
        <taxon>Acetobacterales</taxon>
        <taxon>Acetobacteraceae</taxon>
    </lineage>
</organism>
<proteinExistence type="predicted"/>
<dbReference type="InterPro" id="IPR029041">
    <property type="entry name" value="FAD-linked_oxidoreductase-like"/>
</dbReference>
<dbReference type="UniPathway" id="UPA00193"/>
<evidence type="ECO:0000313" key="3">
    <source>
        <dbReference type="Proteomes" id="UP000194946"/>
    </source>
</evidence>
<gene>
    <name evidence="2" type="ORF">HK18_11170</name>
</gene>
<dbReference type="SUPFAM" id="SSF51730">
    <property type="entry name" value="FAD-linked oxidoreductase"/>
    <property type="match status" value="1"/>
</dbReference>
<dbReference type="GO" id="GO:0035999">
    <property type="term" value="P:tetrahydrofolate interconversion"/>
    <property type="evidence" value="ECO:0007669"/>
    <property type="project" value="UniProtKB-UniPathway"/>
</dbReference>